<keyword evidence="1" id="KW-0808">Transferase</keyword>
<evidence type="ECO:0000256" key="10">
    <source>
        <dbReference type="PROSITE-ProRule" id="PRU10141"/>
    </source>
</evidence>
<dbReference type="EC" id="2.7.12.2" evidence="6"/>
<gene>
    <name evidence="13" type="ORF">SO694_00126075</name>
</gene>
<dbReference type="PROSITE" id="PS00108">
    <property type="entry name" value="PROTEIN_KINASE_ST"/>
    <property type="match status" value="1"/>
</dbReference>
<keyword evidence="4 10" id="KW-0067">ATP-binding</keyword>
<evidence type="ECO:0000256" key="8">
    <source>
        <dbReference type="ARBA" id="ARBA00049299"/>
    </source>
</evidence>
<dbReference type="SMART" id="SM00220">
    <property type="entry name" value="S_TKc"/>
    <property type="match status" value="1"/>
</dbReference>
<evidence type="ECO:0000313" key="14">
    <source>
        <dbReference type="Proteomes" id="UP001363151"/>
    </source>
</evidence>
<evidence type="ECO:0000313" key="13">
    <source>
        <dbReference type="EMBL" id="KAK7242931.1"/>
    </source>
</evidence>
<name>A0ABR1G3V1_AURAN</name>
<comment type="catalytic activity">
    <reaction evidence="8">
        <text>L-threonyl-[protein] + ATP = O-phospho-L-threonyl-[protein] + ADP + H(+)</text>
        <dbReference type="Rhea" id="RHEA:46608"/>
        <dbReference type="Rhea" id="RHEA-COMP:11060"/>
        <dbReference type="Rhea" id="RHEA-COMP:11605"/>
        <dbReference type="ChEBI" id="CHEBI:15378"/>
        <dbReference type="ChEBI" id="CHEBI:30013"/>
        <dbReference type="ChEBI" id="CHEBI:30616"/>
        <dbReference type="ChEBI" id="CHEBI:61977"/>
        <dbReference type="ChEBI" id="CHEBI:456216"/>
        <dbReference type="EC" id="2.7.12.2"/>
    </reaction>
</comment>
<dbReference type="Pfam" id="PF00069">
    <property type="entry name" value="Pkinase"/>
    <property type="match status" value="1"/>
</dbReference>
<protein>
    <recommendedName>
        <fullName evidence="6">mitogen-activated protein kinase kinase</fullName>
        <ecNumber evidence="6">2.7.12.2</ecNumber>
    </recommendedName>
</protein>
<comment type="caution">
    <text evidence="13">The sequence shown here is derived from an EMBL/GenBank/DDBJ whole genome shotgun (WGS) entry which is preliminary data.</text>
</comment>
<feature type="region of interest" description="Disordered" evidence="11">
    <location>
        <begin position="529"/>
        <end position="563"/>
    </location>
</feature>
<comment type="similarity">
    <text evidence="5">Belongs to the protein kinase superfamily. STE Ser/Thr protein kinase family. MAP kinase kinase subfamily.</text>
</comment>
<dbReference type="InterPro" id="IPR008271">
    <property type="entry name" value="Ser/Thr_kinase_AS"/>
</dbReference>
<evidence type="ECO:0000256" key="6">
    <source>
        <dbReference type="ARBA" id="ARBA00038999"/>
    </source>
</evidence>
<dbReference type="SUPFAM" id="SSF56112">
    <property type="entry name" value="Protein kinase-like (PK-like)"/>
    <property type="match status" value="1"/>
</dbReference>
<keyword evidence="2 10" id="KW-0547">Nucleotide-binding</keyword>
<dbReference type="Proteomes" id="UP001363151">
    <property type="component" value="Unassembled WGS sequence"/>
</dbReference>
<dbReference type="PANTHER" id="PTHR48013">
    <property type="entry name" value="DUAL SPECIFICITY MITOGEN-ACTIVATED PROTEIN KINASE KINASE 5-RELATED"/>
    <property type="match status" value="1"/>
</dbReference>
<evidence type="ECO:0000256" key="5">
    <source>
        <dbReference type="ARBA" id="ARBA00038035"/>
    </source>
</evidence>
<proteinExistence type="inferred from homology"/>
<keyword evidence="3 13" id="KW-0418">Kinase</keyword>
<dbReference type="PROSITE" id="PS00107">
    <property type="entry name" value="PROTEIN_KINASE_ATP"/>
    <property type="match status" value="1"/>
</dbReference>
<evidence type="ECO:0000256" key="7">
    <source>
        <dbReference type="ARBA" id="ARBA00049014"/>
    </source>
</evidence>
<sequence length="563" mass="58973">MGAGAVAGEAYAVPEHSLESSDSLSTFNSLPLKHGDSLSTFNSMLEGSISGLAESFQLQKKPASKFALSFQAQGSKRKLRPIASLDDGADDDDWIAVEDDDDPLEDSVAMPRRRLLQKNPESFRVTESGTIELRGGAPVVTSHGLGARPRPEDQFSVVDRCVLLEPALEPLGEGASGAVHKALDLVDLRFVAIKAISVGAAPKRRQLVAELLALYGAFQGPDAEAAGGDARHVVSFYDAFAHAPTHCAWLMVEYLDGGSLQDLVDRGGTTDEALLARLAFQIARGLRYLHARGFVHRDVKPANMLLSRAGALKISDFGIARRLGGDARGAMARTFVGTTNYMSPERIGGQAYDGGADVWGFGAAVLAVALGRAPFSAAGASSADDGYWTLLDDIREKPSPQLDGGGWSPAIRGFLAKCLAKESAARPSADAMLAHDAFLKGGDAPEAPAAPDDATRRALGARRAAELDRALDAVRAHLEDRLTKRPGTTGTSPLVAAATALLDGADGEPRARWRSSAWTRAPVEAAVARLAPPPPVGATVDVSPPPPDGDAAALPVSPPISPT</sequence>
<dbReference type="InterPro" id="IPR011009">
    <property type="entry name" value="Kinase-like_dom_sf"/>
</dbReference>
<evidence type="ECO:0000259" key="12">
    <source>
        <dbReference type="PROSITE" id="PS50011"/>
    </source>
</evidence>
<accession>A0ABR1G3V1</accession>
<evidence type="ECO:0000256" key="9">
    <source>
        <dbReference type="ARBA" id="ARBA00051693"/>
    </source>
</evidence>
<dbReference type="PANTHER" id="PTHR48013:SF9">
    <property type="entry name" value="DUAL SPECIFICITY MITOGEN-ACTIVATED PROTEIN KINASE KINASE 5"/>
    <property type="match status" value="1"/>
</dbReference>
<dbReference type="PROSITE" id="PS50011">
    <property type="entry name" value="PROTEIN_KINASE_DOM"/>
    <property type="match status" value="1"/>
</dbReference>
<organism evidence="13 14">
    <name type="scientific">Aureococcus anophagefferens</name>
    <name type="common">Harmful bloom alga</name>
    <dbReference type="NCBI Taxonomy" id="44056"/>
    <lineage>
        <taxon>Eukaryota</taxon>
        <taxon>Sar</taxon>
        <taxon>Stramenopiles</taxon>
        <taxon>Ochrophyta</taxon>
        <taxon>Pelagophyceae</taxon>
        <taxon>Pelagomonadales</taxon>
        <taxon>Pelagomonadaceae</taxon>
        <taxon>Aureococcus</taxon>
    </lineage>
</organism>
<dbReference type="EMBL" id="JBBJCI010000131">
    <property type="protein sequence ID" value="KAK7242931.1"/>
    <property type="molecule type" value="Genomic_DNA"/>
</dbReference>
<evidence type="ECO:0000256" key="2">
    <source>
        <dbReference type="ARBA" id="ARBA00022741"/>
    </source>
</evidence>
<evidence type="ECO:0000256" key="11">
    <source>
        <dbReference type="SAM" id="MobiDB-lite"/>
    </source>
</evidence>
<comment type="catalytic activity">
    <reaction evidence="7">
        <text>L-seryl-[protein] + ATP = O-phospho-L-seryl-[protein] + ADP + H(+)</text>
        <dbReference type="Rhea" id="RHEA:17989"/>
        <dbReference type="Rhea" id="RHEA-COMP:9863"/>
        <dbReference type="Rhea" id="RHEA-COMP:11604"/>
        <dbReference type="ChEBI" id="CHEBI:15378"/>
        <dbReference type="ChEBI" id="CHEBI:29999"/>
        <dbReference type="ChEBI" id="CHEBI:30616"/>
        <dbReference type="ChEBI" id="CHEBI:83421"/>
        <dbReference type="ChEBI" id="CHEBI:456216"/>
        <dbReference type="EC" id="2.7.12.2"/>
    </reaction>
</comment>
<dbReference type="Gene3D" id="1.10.510.10">
    <property type="entry name" value="Transferase(Phosphotransferase) domain 1"/>
    <property type="match status" value="1"/>
</dbReference>
<dbReference type="InterPro" id="IPR017441">
    <property type="entry name" value="Protein_kinase_ATP_BS"/>
</dbReference>
<comment type="catalytic activity">
    <reaction evidence="9">
        <text>L-tyrosyl-[protein] + ATP = O-phospho-L-tyrosyl-[protein] + ADP + H(+)</text>
        <dbReference type="Rhea" id="RHEA:10596"/>
        <dbReference type="Rhea" id="RHEA-COMP:10136"/>
        <dbReference type="Rhea" id="RHEA-COMP:20101"/>
        <dbReference type="ChEBI" id="CHEBI:15378"/>
        <dbReference type="ChEBI" id="CHEBI:30616"/>
        <dbReference type="ChEBI" id="CHEBI:46858"/>
        <dbReference type="ChEBI" id="CHEBI:61978"/>
        <dbReference type="ChEBI" id="CHEBI:456216"/>
        <dbReference type="EC" id="2.7.12.2"/>
    </reaction>
</comment>
<feature type="domain" description="Protein kinase" evidence="12">
    <location>
        <begin position="165"/>
        <end position="438"/>
    </location>
</feature>
<dbReference type="GO" id="GO:0016301">
    <property type="term" value="F:kinase activity"/>
    <property type="evidence" value="ECO:0007669"/>
    <property type="project" value="UniProtKB-KW"/>
</dbReference>
<reference evidence="13 14" key="1">
    <citation type="submission" date="2024-03" db="EMBL/GenBank/DDBJ databases">
        <title>Aureococcus anophagefferens CCMP1851 and Kratosvirus quantuckense: Draft genome of a second virus-susceptible host strain in the model system.</title>
        <authorList>
            <person name="Chase E."/>
            <person name="Truchon A.R."/>
            <person name="Schepens W."/>
            <person name="Wilhelm S.W."/>
        </authorList>
    </citation>
    <scope>NUCLEOTIDE SEQUENCE [LARGE SCALE GENOMIC DNA]</scope>
    <source>
        <strain evidence="13 14">CCMP1851</strain>
    </source>
</reference>
<dbReference type="Gene3D" id="3.30.200.20">
    <property type="entry name" value="Phosphorylase Kinase, domain 1"/>
    <property type="match status" value="1"/>
</dbReference>
<evidence type="ECO:0000256" key="3">
    <source>
        <dbReference type="ARBA" id="ARBA00022777"/>
    </source>
</evidence>
<dbReference type="InterPro" id="IPR000719">
    <property type="entry name" value="Prot_kinase_dom"/>
</dbReference>
<keyword evidence="14" id="KW-1185">Reference proteome</keyword>
<evidence type="ECO:0000256" key="4">
    <source>
        <dbReference type="ARBA" id="ARBA00022840"/>
    </source>
</evidence>
<feature type="binding site" evidence="10">
    <location>
        <position position="194"/>
    </location>
    <ligand>
        <name>ATP</name>
        <dbReference type="ChEBI" id="CHEBI:30616"/>
    </ligand>
</feature>
<evidence type="ECO:0000256" key="1">
    <source>
        <dbReference type="ARBA" id="ARBA00022679"/>
    </source>
</evidence>